<evidence type="ECO:0000313" key="8">
    <source>
        <dbReference type="Proteomes" id="UP000053573"/>
    </source>
</evidence>
<keyword evidence="2" id="KW-0251">Elongation factor</keyword>
<dbReference type="OrthoDB" id="331763at2759"/>
<protein>
    <recommendedName>
        <fullName evidence="9">Elongation factor 1-beta</fullName>
    </recommendedName>
</protein>
<evidence type="ECO:0008006" key="9">
    <source>
        <dbReference type="Google" id="ProtNLM"/>
    </source>
</evidence>
<organism evidence="7 8">
    <name type="scientific">Blastomyces silverae</name>
    <dbReference type="NCBI Taxonomy" id="2060906"/>
    <lineage>
        <taxon>Eukaryota</taxon>
        <taxon>Fungi</taxon>
        <taxon>Dikarya</taxon>
        <taxon>Ascomycota</taxon>
        <taxon>Pezizomycotina</taxon>
        <taxon>Eurotiomycetes</taxon>
        <taxon>Eurotiomycetidae</taxon>
        <taxon>Onygenales</taxon>
        <taxon>Ajellomycetaceae</taxon>
        <taxon>Blastomyces</taxon>
    </lineage>
</organism>
<evidence type="ECO:0000256" key="3">
    <source>
        <dbReference type="ARBA" id="ARBA00022917"/>
    </source>
</evidence>
<dbReference type="AlphaFoldDB" id="A0A0H1B8H7"/>
<feature type="domain" description="Translation elongation factor EF1B beta/delta subunit guanine nucleotide exchange" evidence="5">
    <location>
        <begin position="142"/>
        <end position="271"/>
    </location>
</feature>
<accession>A0A0H1B8H7</accession>
<feature type="region of interest" description="Disordered" evidence="4">
    <location>
        <begin position="95"/>
        <end position="119"/>
    </location>
</feature>
<dbReference type="PANTHER" id="PTHR11595">
    <property type="entry name" value="EF-HAND AND COILED-COIL DOMAIN-CONTAINING FAMILY MEMBER"/>
    <property type="match status" value="1"/>
</dbReference>
<keyword evidence="3" id="KW-0648">Protein biosynthesis</keyword>
<dbReference type="Gene3D" id="3.30.70.60">
    <property type="match status" value="1"/>
</dbReference>
<dbReference type="Gene3D" id="1.20.1050.130">
    <property type="match status" value="1"/>
</dbReference>
<proteinExistence type="inferred from homology"/>
<dbReference type="Proteomes" id="UP000053573">
    <property type="component" value="Unassembled WGS sequence"/>
</dbReference>
<gene>
    <name evidence="7" type="ORF">EMPG_17167</name>
</gene>
<dbReference type="SMART" id="SM00888">
    <property type="entry name" value="EF1_GNE"/>
    <property type="match status" value="1"/>
</dbReference>
<dbReference type="InterPro" id="IPR014038">
    <property type="entry name" value="EF1B_bsu/dsu_GNE"/>
</dbReference>
<evidence type="ECO:0000259" key="6">
    <source>
        <dbReference type="SMART" id="SM01182"/>
    </source>
</evidence>
<dbReference type="InterPro" id="IPR036219">
    <property type="entry name" value="eEF-1beta-like_sf"/>
</dbReference>
<comment type="similarity">
    <text evidence="1">Belongs to the EF-1-beta/EF-1-delta family.</text>
</comment>
<dbReference type="InterPro" id="IPR049720">
    <property type="entry name" value="EF1B_bsu/dsu"/>
</dbReference>
<dbReference type="SUPFAM" id="SSF47616">
    <property type="entry name" value="GST C-terminal domain-like"/>
    <property type="match status" value="1"/>
</dbReference>
<evidence type="ECO:0000313" key="7">
    <source>
        <dbReference type="EMBL" id="KLJ07358.1"/>
    </source>
</evidence>
<dbReference type="Pfam" id="PF10587">
    <property type="entry name" value="EF-1_beta_acid"/>
    <property type="match status" value="1"/>
</dbReference>
<dbReference type="InterPro" id="IPR036282">
    <property type="entry name" value="Glutathione-S-Trfase_C_sf"/>
</dbReference>
<dbReference type="GO" id="GO:0005085">
    <property type="term" value="F:guanyl-nucleotide exchange factor activity"/>
    <property type="evidence" value="ECO:0007669"/>
    <property type="project" value="TreeGrafter"/>
</dbReference>
<dbReference type="GO" id="GO:0005829">
    <property type="term" value="C:cytosol"/>
    <property type="evidence" value="ECO:0007669"/>
    <property type="project" value="TreeGrafter"/>
</dbReference>
<dbReference type="CDD" id="cd10308">
    <property type="entry name" value="GST_C_eEF1b_like"/>
    <property type="match status" value="1"/>
</dbReference>
<dbReference type="InterPro" id="IPR018940">
    <property type="entry name" value="EF-1_beta_acid_region_euk"/>
</dbReference>
<feature type="domain" description="Elongation factor 1 beta central acidic region eukaryote" evidence="6">
    <location>
        <begin position="106"/>
        <end position="133"/>
    </location>
</feature>
<feature type="compositionally biased region" description="Acidic residues" evidence="4">
    <location>
        <begin position="98"/>
        <end position="117"/>
    </location>
</feature>
<comment type="caution">
    <text evidence="7">The sequence shown here is derived from an EMBL/GenBank/DDBJ whole genome shotgun (WGS) entry which is preliminary data.</text>
</comment>
<evidence type="ECO:0000256" key="1">
    <source>
        <dbReference type="ARBA" id="ARBA00007411"/>
    </source>
</evidence>
<name>A0A0H1B8H7_9EURO</name>
<dbReference type="SUPFAM" id="SSF54984">
    <property type="entry name" value="eEF-1beta-like"/>
    <property type="match status" value="1"/>
</dbReference>
<reference evidence="8" key="1">
    <citation type="journal article" date="2015" name="PLoS Genet.">
        <title>The dynamic genome and transcriptome of the human fungal pathogen Blastomyces and close relative Emmonsia.</title>
        <authorList>
            <person name="Munoz J.F."/>
            <person name="Gauthier G.M."/>
            <person name="Desjardins C.A."/>
            <person name="Gallo J.E."/>
            <person name="Holder J."/>
            <person name="Sullivan T.D."/>
            <person name="Marty A.J."/>
            <person name="Carmen J.C."/>
            <person name="Chen Z."/>
            <person name="Ding L."/>
            <person name="Gujja S."/>
            <person name="Magrini V."/>
            <person name="Misas E."/>
            <person name="Mitreva M."/>
            <person name="Priest M."/>
            <person name="Saif S."/>
            <person name="Whiston E.A."/>
            <person name="Young S."/>
            <person name="Zeng Q."/>
            <person name="Goldman W.E."/>
            <person name="Mardis E.R."/>
            <person name="Taylor J.W."/>
            <person name="McEwen J.G."/>
            <person name="Clay O.K."/>
            <person name="Klein B.S."/>
            <person name="Cuomo C.A."/>
        </authorList>
    </citation>
    <scope>NUCLEOTIDE SEQUENCE [LARGE SCALE GENOMIC DNA]</scope>
    <source>
        <strain evidence="8">UAMH 139</strain>
    </source>
</reference>
<dbReference type="GO" id="GO:0003746">
    <property type="term" value="F:translation elongation factor activity"/>
    <property type="evidence" value="ECO:0007669"/>
    <property type="project" value="UniProtKB-KW"/>
</dbReference>
<dbReference type="GO" id="GO:0005853">
    <property type="term" value="C:eukaryotic translation elongation factor 1 complex"/>
    <property type="evidence" value="ECO:0007669"/>
    <property type="project" value="InterPro"/>
</dbReference>
<dbReference type="FunFam" id="1.20.1050.130:FF:000001">
    <property type="entry name" value="Putative Elongation factor 1-beta"/>
    <property type="match status" value="1"/>
</dbReference>
<evidence type="ECO:0000256" key="4">
    <source>
        <dbReference type="SAM" id="MobiDB-lite"/>
    </source>
</evidence>
<sequence length="271" mass="30625">MGFTDFSSDSGLAIANRFFSTRSYVEGYAPTQADVVTFKAFKNAPDAAKYPHAARWYKHIASYESDFATLKGDPSRSFTSFGPESTDIPVIAKKPAADDDDSDMDLFGSDDEEEDPELVAQREKNLEEYRKKKATKEEKIAKSFVTLEIKPMSSRTPMTQLRDEIKRYLTKDGPAERNGLPLDQDTRPARPGIVYSADKFKDIGYGIKKLQVIFTVQDNLISVSDLQDDIENYFGDEGLYMEKEIVDEDGEVVEEEEGWVQSTDIVEMQKL</sequence>
<evidence type="ECO:0000256" key="2">
    <source>
        <dbReference type="ARBA" id="ARBA00022768"/>
    </source>
</evidence>
<evidence type="ECO:0000259" key="5">
    <source>
        <dbReference type="SMART" id="SM00888"/>
    </source>
</evidence>
<dbReference type="STRING" id="2060906.A0A0H1B8H7"/>
<dbReference type="InterPro" id="IPR014717">
    <property type="entry name" value="Transl_elong_EF1B/ribsomal_bS6"/>
</dbReference>
<dbReference type="Pfam" id="PF00736">
    <property type="entry name" value="EF1_GNE"/>
    <property type="match status" value="1"/>
</dbReference>
<dbReference type="SMART" id="SM01182">
    <property type="entry name" value="EF-1_beta_acid"/>
    <property type="match status" value="1"/>
</dbReference>
<dbReference type="PANTHER" id="PTHR11595:SF21">
    <property type="entry name" value="ELONGATION FACTOR 1-BETA"/>
    <property type="match status" value="1"/>
</dbReference>
<dbReference type="EMBL" id="LDEV01002834">
    <property type="protein sequence ID" value="KLJ07358.1"/>
    <property type="molecule type" value="Genomic_DNA"/>
</dbReference>
<keyword evidence="8" id="KW-1185">Reference proteome</keyword>